<protein>
    <submittedName>
        <fullName evidence="2">DUF397 domain-containing protein</fullName>
    </submittedName>
</protein>
<accession>A0A941AZI5</accession>
<organism evidence="2 3">
    <name type="scientific">Streptomyces tagetis</name>
    <dbReference type="NCBI Taxonomy" id="2820809"/>
    <lineage>
        <taxon>Bacteria</taxon>
        <taxon>Bacillati</taxon>
        <taxon>Actinomycetota</taxon>
        <taxon>Actinomycetes</taxon>
        <taxon>Kitasatosporales</taxon>
        <taxon>Streptomycetaceae</taxon>
        <taxon>Streptomyces</taxon>
    </lineage>
</organism>
<dbReference type="Pfam" id="PF04149">
    <property type="entry name" value="DUF397"/>
    <property type="match status" value="1"/>
</dbReference>
<feature type="domain" description="DUF397" evidence="1">
    <location>
        <begin position="13"/>
        <end position="64"/>
    </location>
</feature>
<evidence type="ECO:0000313" key="2">
    <source>
        <dbReference type="EMBL" id="MBQ0825446.1"/>
    </source>
</evidence>
<dbReference type="RefSeq" id="WP_210868125.1">
    <property type="nucleotide sequence ID" value="NZ_JAGPNL010000001.1"/>
</dbReference>
<name>A0A941AZI5_9ACTN</name>
<keyword evidence="3" id="KW-1185">Reference proteome</keyword>
<proteinExistence type="predicted"/>
<dbReference type="AlphaFoldDB" id="A0A941AZI5"/>
<dbReference type="InterPro" id="IPR007278">
    <property type="entry name" value="DUF397"/>
</dbReference>
<sequence length="68" mass="7482">MSLKPPADHRCGLRWVKSSHSNPDGAACVEIATTPGTIHIRDSKQTRGPRLAFAARQWAPFVSYAARH</sequence>
<dbReference type="EMBL" id="JAGPNL010000001">
    <property type="protein sequence ID" value="MBQ0825446.1"/>
    <property type="molecule type" value="Genomic_DNA"/>
</dbReference>
<evidence type="ECO:0000313" key="3">
    <source>
        <dbReference type="Proteomes" id="UP000677875"/>
    </source>
</evidence>
<comment type="caution">
    <text evidence="2">The sequence shown here is derived from an EMBL/GenBank/DDBJ whole genome shotgun (WGS) entry which is preliminary data.</text>
</comment>
<reference evidence="2" key="1">
    <citation type="submission" date="2021-04" db="EMBL/GenBank/DDBJ databases">
        <title>Genome seq and assembly of Streptomyces sp. RG38.</title>
        <authorList>
            <person name="Chhetri G."/>
        </authorList>
    </citation>
    <scope>NUCLEOTIDE SEQUENCE</scope>
    <source>
        <strain evidence="2">RG38</strain>
    </source>
</reference>
<evidence type="ECO:0000259" key="1">
    <source>
        <dbReference type="Pfam" id="PF04149"/>
    </source>
</evidence>
<gene>
    <name evidence="2" type="ORF">J5Y05_02790</name>
</gene>
<dbReference type="Proteomes" id="UP000677875">
    <property type="component" value="Unassembled WGS sequence"/>
</dbReference>